<name>A0A067F734_CITSI</name>
<dbReference type="EMBL" id="KK784922">
    <property type="protein sequence ID" value="KDO61965.1"/>
    <property type="molecule type" value="Genomic_DNA"/>
</dbReference>
<dbReference type="PROSITE" id="PS50896">
    <property type="entry name" value="LISH"/>
    <property type="match status" value="1"/>
</dbReference>
<feature type="compositionally biased region" description="Polar residues" evidence="1">
    <location>
        <begin position="217"/>
        <end position="226"/>
    </location>
</feature>
<proteinExistence type="predicted"/>
<feature type="compositionally biased region" description="Basic and acidic residues" evidence="1">
    <location>
        <begin position="295"/>
        <end position="328"/>
    </location>
</feature>
<dbReference type="InterPro" id="IPR006594">
    <property type="entry name" value="LisH"/>
</dbReference>
<dbReference type="SMR" id="A0A067F734"/>
<protein>
    <recommendedName>
        <fullName evidence="2">Srp40 C-terminal domain-containing protein</fullName>
    </recommendedName>
</protein>
<dbReference type="GO" id="GO:0005730">
    <property type="term" value="C:nucleolus"/>
    <property type="evidence" value="ECO:0007669"/>
    <property type="project" value="InterPro"/>
</dbReference>
<dbReference type="STRING" id="2711.A0A067F734"/>
<dbReference type="InterPro" id="IPR007718">
    <property type="entry name" value="Srp40_C"/>
</dbReference>
<dbReference type="PaxDb" id="2711-XP_006474290.1"/>
<evidence type="ECO:0000313" key="3">
    <source>
        <dbReference type="EMBL" id="KDO61965.1"/>
    </source>
</evidence>
<dbReference type="Pfam" id="PF05022">
    <property type="entry name" value="SRP40_C"/>
    <property type="match status" value="1"/>
</dbReference>
<feature type="compositionally biased region" description="Basic and acidic residues" evidence="1">
    <location>
        <begin position="110"/>
        <end position="127"/>
    </location>
</feature>
<feature type="compositionally biased region" description="Basic and acidic residues" evidence="1">
    <location>
        <begin position="162"/>
        <end position="172"/>
    </location>
</feature>
<evidence type="ECO:0000259" key="2">
    <source>
        <dbReference type="Pfam" id="PF05022"/>
    </source>
</evidence>
<keyword evidence="4" id="KW-1185">Reference proteome</keyword>
<dbReference type="eggNOG" id="KOG2992">
    <property type="taxonomic scope" value="Eukaryota"/>
</dbReference>
<gene>
    <name evidence="3" type="ORF">CISIN_1g013539mg</name>
</gene>
<dbReference type="PANTHER" id="PTHR23216:SF1">
    <property type="entry name" value="NUCLEOLAR AND COILED-BODY PHOSPHOPROTEIN 1"/>
    <property type="match status" value="1"/>
</dbReference>
<reference evidence="3 4" key="1">
    <citation type="submission" date="2014-04" db="EMBL/GenBank/DDBJ databases">
        <authorList>
            <consortium name="International Citrus Genome Consortium"/>
            <person name="Gmitter F."/>
            <person name="Chen C."/>
            <person name="Farmerie W."/>
            <person name="Harkins T."/>
            <person name="Desany B."/>
            <person name="Mohiuddin M."/>
            <person name="Kodira C."/>
            <person name="Borodovsky M."/>
            <person name="Lomsadze A."/>
            <person name="Burns P."/>
            <person name="Jenkins J."/>
            <person name="Prochnik S."/>
            <person name="Shu S."/>
            <person name="Chapman J."/>
            <person name="Pitluck S."/>
            <person name="Schmutz J."/>
            <person name="Rokhsar D."/>
        </authorList>
    </citation>
    <scope>NUCLEOTIDE SEQUENCE</scope>
</reference>
<dbReference type="SMART" id="SM00667">
    <property type="entry name" value="LisH"/>
    <property type="match status" value="1"/>
</dbReference>
<sequence length="441" mass="49218">MPKARALNTISINPSLISFKPRQVLLAKANAEPSMNKSSTRALKPEQKVLLLRSVAGYLKSNGFCKTLKKFLSEAQIEKDDFSDCSLDLAHMCCKYFETCDNGSTVSSKKVQDSQKDGDSKRGKEAESAAGVETVSKKKKKRSNEDVHTIVVQSEDSGELANSKETEKEKSKQNNKRKKKVKLDSESLVNDVEVLGTEGKHGTKAKESESARDFLATETTATNGNIASVEDESVKDKGKKKQKDGSVSKSSFDVDSKEIGEQKSGRTESKNDRNKTSEEDTTDKERKGSKKRKRLASEEKDSEPNDKMEVEESKRRKTEGSEELKINDDQVNGTDKNEEKSAPNKTRKKQANGSAEPKSVKAFQRVKVDEVEFTDERLKDNSYWAKDGAEIGYGAKAQEVLGQVRGRDFRHEKTKKKRGSYRGGQIDLQSHSVKFNYSDEE</sequence>
<organism evidence="3 4">
    <name type="scientific">Citrus sinensis</name>
    <name type="common">Sweet orange</name>
    <name type="synonym">Citrus aurantium var. sinensis</name>
    <dbReference type="NCBI Taxonomy" id="2711"/>
    <lineage>
        <taxon>Eukaryota</taxon>
        <taxon>Viridiplantae</taxon>
        <taxon>Streptophyta</taxon>
        <taxon>Embryophyta</taxon>
        <taxon>Tracheophyta</taxon>
        <taxon>Spermatophyta</taxon>
        <taxon>Magnoliopsida</taxon>
        <taxon>eudicotyledons</taxon>
        <taxon>Gunneridae</taxon>
        <taxon>Pentapetalae</taxon>
        <taxon>rosids</taxon>
        <taxon>malvids</taxon>
        <taxon>Sapindales</taxon>
        <taxon>Rutaceae</taxon>
        <taxon>Aurantioideae</taxon>
        <taxon>Citrus</taxon>
    </lineage>
</organism>
<dbReference type="Proteomes" id="UP000027120">
    <property type="component" value="Unassembled WGS sequence"/>
</dbReference>
<feature type="domain" description="Srp40 C-terminal" evidence="2">
    <location>
        <begin position="363"/>
        <end position="435"/>
    </location>
</feature>
<feature type="compositionally biased region" description="Basic and acidic residues" evidence="1">
    <location>
        <begin position="198"/>
        <end position="212"/>
    </location>
</feature>
<dbReference type="InterPro" id="IPR039191">
    <property type="entry name" value="Nopp140-like"/>
</dbReference>
<evidence type="ECO:0000313" key="4">
    <source>
        <dbReference type="Proteomes" id="UP000027120"/>
    </source>
</evidence>
<accession>A0A067F734</accession>
<dbReference type="AlphaFoldDB" id="A0A067F734"/>
<feature type="compositionally biased region" description="Basic and acidic residues" evidence="1">
    <location>
        <begin position="252"/>
        <end position="286"/>
    </location>
</feature>
<dbReference type="PANTHER" id="PTHR23216">
    <property type="entry name" value="NUCLEOLAR AND COILED-BODY PHOSPHOPROTEIN 1"/>
    <property type="match status" value="1"/>
</dbReference>
<evidence type="ECO:0000256" key="1">
    <source>
        <dbReference type="SAM" id="MobiDB-lite"/>
    </source>
</evidence>
<feature type="region of interest" description="Disordered" evidence="1">
    <location>
        <begin position="103"/>
        <end position="361"/>
    </location>
</feature>